<evidence type="ECO:0000256" key="1">
    <source>
        <dbReference type="SAM" id="MobiDB-lite"/>
    </source>
</evidence>
<feature type="region of interest" description="Disordered" evidence="1">
    <location>
        <begin position="1"/>
        <end position="55"/>
    </location>
</feature>
<protein>
    <submittedName>
        <fullName evidence="2">Uncharacterized protein</fullName>
    </submittedName>
</protein>
<name>A0A9Q1EWH5_SYNKA</name>
<organism evidence="2 3">
    <name type="scientific">Synaphobranchus kaupii</name>
    <name type="common">Kaup's arrowtooth eel</name>
    <dbReference type="NCBI Taxonomy" id="118154"/>
    <lineage>
        <taxon>Eukaryota</taxon>
        <taxon>Metazoa</taxon>
        <taxon>Chordata</taxon>
        <taxon>Craniata</taxon>
        <taxon>Vertebrata</taxon>
        <taxon>Euteleostomi</taxon>
        <taxon>Actinopterygii</taxon>
        <taxon>Neopterygii</taxon>
        <taxon>Teleostei</taxon>
        <taxon>Anguilliformes</taxon>
        <taxon>Synaphobranchidae</taxon>
        <taxon>Synaphobranchus</taxon>
    </lineage>
</organism>
<sequence length="101" mass="10726">MRQEPDSGPARRGCAEEGERGECTGRGTAPETMEPSVPGIQRSGVRSTKHPPVPQSACARSAGHCLSAVVTVRVTLHPDCPTTRRTCKYHVACPIQSETSA</sequence>
<dbReference type="Proteomes" id="UP001152622">
    <property type="component" value="Chromosome 11"/>
</dbReference>
<dbReference type="AlphaFoldDB" id="A0A9Q1EWH5"/>
<comment type="caution">
    <text evidence="2">The sequence shown here is derived from an EMBL/GenBank/DDBJ whole genome shotgun (WGS) entry which is preliminary data.</text>
</comment>
<gene>
    <name evidence="2" type="ORF">SKAU_G00277660</name>
</gene>
<accession>A0A9Q1EWH5</accession>
<proteinExistence type="predicted"/>
<keyword evidence="3" id="KW-1185">Reference proteome</keyword>
<evidence type="ECO:0000313" key="3">
    <source>
        <dbReference type="Proteomes" id="UP001152622"/>
    </source>
</evidence>
<evidence type="ECO:0000313" key="2">
    <source>
        <dbReference type="EMBL" id="KAJ8346365.1"/>
    </source>
</evidence>
<reference evidence="2" key="1">
    <citation type="journal article" date="2023" name="Science">
        <title>Genome structures resolve the early diversification of teleost fishes.</title>
        <authorList>
            <person name="Parey E."/>
            <person name="Louis A."/>
            <person name="Montfort J."/>
            <person name="Bouchez O."/>
            <person name="Roques C."/>
            <person name="Iampietro C."/>
            <person name="Lluch J."/>
            <person name="Castinel A."/>
            <person name="Donnadieu C."/>
            <person name="Desvignes T."/>
            <person name="Floi Bucao C."/>
            <person name="Jouanno E."/>
            <person name="Wen M."/>
            <person name="Mejri S."/>
            <person name="Dirks R."/>
            <person name="Jansen H."/>
            <person name="Henkel C."/>
            <person name="Chen W.J."/>
            <person name="Zahm M."/>
            <person name="Cabau C."/>
            <person name="Klopp C."/>
            <person name="Thompson A.W."/>
            <person name="Robinson-Rechavi M."/>
            <person name="Braasch I."/>
            <person name="Lecointre G."/>
            <person name="Bobe J."/>
            <person name="Postlethwait J.H."/>
            <person name="Berthelot C."/>
            <person name="Roest Crollius H."/>
            <person name="Guiguen Y."/>
        </authorList>
    </citation>
    <scope>NUCLEOTIDE SEQUENCE</scope>
    <source>
        <strain evidence="2">WJC10195</strain>
    </source>
</reference>
<feature type="compositionally biased region" description="Basic and acidic residues" evidence="1">
    <location>
        <begin position="13"/>
        <end position="23"/>
    </location>
</feature>
<dbReference type="EMBL" id="JAINUF010000011">
    <property type="protein sequence ID" value="KAJ8346365.1"/>
    <property type="molecule type" value="Genomic_DNA"/>
</dbReference>